<comment type="caution">
    <text evidence="1">The sequence shown here is derived from an EMBL/GenBank/DDBJ whole genome shotgun (WGS) entry which is preliminary data.</text>
</comment>
<gene>
    <name evidence="1" type="ORF">LSH36_378g02055</name>
</gene>
<keyword evidence="2" id="KW-1185">Reference proteome</keyword>
<sequence length="197" mass="21938">MTPRPNPQQFLIFDNGPDIDSRIIVFGASDALKHLTHGTWMDGNHVAPHGFCQLYIIRCPLGNTAVSAIYALLQRKSQHTYENLLRAIVGNCSCLQHQPDPLTVVIDFESAMMRALKAVFGDHIAVQGLLHVDDLPAGVEFLQENTPDGLEPLLAYFDSTNCSGTYRRVRRQADEGQDGVVLRRVHYLHLPCGMCTK</sequence>
<reference evidence="1" key="1">
    <citation type="journal article" date="2023" name="Mol. Biol. Evol.">
        <title>Third-Generation Sequencing Reveals the Adaptive Role of the Epigenome in Three Deep-Sea Polychaetes.</title>
        <authorList>
            <person name="Perez M."/>
            <person name="Aroh O."/>
            <person name="Sun Y."/>
            <person name="Lan Y."/>
            <person name="Juniper S.K."/>
            <person name="Young C.R."/>
            <person name="Angers B."/>
            <person name="Qian P.Y."/>
        </authorList>
    </citation>
    <scope>NUCLEOTIDE SEQUENCE</scope>
    <source>
        <strain evidence="1">P08H-3</strain>
    </source>
</reference>
<proteinExistence type="predicted"/>
<organism evidence="1 2">
    <name type="scientific">Paralvinella palmiformis</name>
    <dbReference type="NCBI Taxonomy" id="53620"/>
    <lineage>
        <taxon>Eukaryota</taxon>
        <taxon>Metazoa</taxon>
        <taxon>Spiralia</taxon>
        <taxon>Lophotrochozoa</taxon>
        <taxon>Annelida</taxon>
        <taxon>Polychaeta</taxon>
        <taxon>Sedentaria</taxon>
        <taxon>Canalipalpata</taxon>
        <taxon>Terebellida</taxon>
        <taxon>Terebelliformia</taxon>
        <taxon>Alvinellidae</taxon>
        <taxon>Paralvinella</taxon>
    </lineage>
</organism>
<dbReference type="AlphaFoldDB" id="A0AAD9JE94"/>
<dbReference type="Proteomes" id="UP001208570">
    <property type="component" value="Unassembled WGS sequence"/>
</dbReference>
<evidence type="ECO:0000313" key="1">
    <source>
        <dbReference type="EMBL" id="KAK2151041.1"/>
    </source>
</evidence>
<protein>
    <recommendedName>
        <fullName evidence="3">MULE transposase domain-containing protein</fullName>
    </recommendedName>
</protein>
<dbReference type="EMBL" id="JAODUP010000378">
    <property type="protein sequence ID" value="KAK2151041.1"/>
    <property type="molecule type" value="Genomic_DNA"/>
</dbReference>
<evidence type="ECO:0008006" key="3">
    <source>
        <dbReference type="Google" id="ProtNLM"/>
    </source>
</evidence>
<name>A0AAD9JE94_9ANNE</name>
<accession>A0AAD9JE94</accession>
<evidence type="ECO:0000313" key="2">
    <source>
        <dbReference type="Proteomes" id="UP001208570"/>
    </source>
</evidence>